<comment type="subcellular location">
    <subcellularLocation>
        <location evidence="1">Cell membrane</location>
        <topology evidence="1">Multi-pass membrane protein</topology>
    </subcellularLocation>
</comment>
<evidence type="ECO:0000256" key="7">
    <source>
        <dbReference type="SAM" id="Phobius"/>
    </source>
</evidence>
<feature type="transmembrane region" description="Helical" evidence="7">
    <location>
        <begin position="459"/>
        <end position="483"/>
    </location>
</feature>
<feature type="transmembrane region" description="Helical" evidence="7">
    <location>
        <begin position="159"/>
        <end position="181"/>
    </location>
</feature>
<evidence type="ECO:0000313" key="9">
    <source>
        <dbReference type="EMBL" id="QUS37286.1"/>
    </source>
</evidence>
<dbReference type="AlphaFoldDB" id="A0A8J8SMF6"/>
<feature type="transmembrane region" description="Helical" evidence="7">
    <location>
        <begin position="414"/>
        <end position="439"/>
    </location>
</feature>
<sequence>MSRSSGNRIGAPSMAISMPAEAPHGLGLSRGRRQVIFAFLMLSMFMATLDNQVVATALPSIVGDLGGMEQFGWVAASYLLAQSTVMPIYGKLGDLFGRKYVMMAAVAIFIAGSLACALAPTMPLLIAARALQGLGGGGIMVSIFAINSDLFEPRERARYQSFSSLVLVASGSLGPTIGGVLTSTFGWRSIFLINVPVAAAALLGLHLLLPYLRPARQPRIDWAGALTLAAAIAAIVLLADGAQLFGALISWPSLGLVAIAVLALIAWVRIERRAPEPIIPLTLFRDPVFPLMLLVALTSGGIAIGMVNFHALFLQTTTGLSPAHAGLFFIAITGGIATGSITAGRYISRSGDYRSFLLAGLTLCTVMLVLLSRMGPETPRAVIAAVLLLQGIGIGMGQQAPILGAQASAPRGDVGAATGAVTLMRMAGAALAISAYGAILSGRLAAPALQGLDTPHRYAAAFTAIYLTAACIAVVGLVAAIVLRPTRLAAAKSTSGG</sequence>
<feature type="domain" description="Major facilitator superfamily (MFS) profile" evidence="8">
    <location>
        <begin position="36"/>
        <end position="488"/>
    </location>
</feature>
<dbReference type="InterPro" id="IPR020846">
    <property type="entry name" value="MFS_dom"/>
</dbReference>
<dbReference type="Pfam" id="PF07690">
    <property type="entry name" value="MFS_1"/>
    <property type="match status" value="1"/>
</dbReference>
<gene>
    <name evidence="9" type="ORF">GR316_12965</name>
</gene>
<dbReference type="PROSITE" id="PS50850">
    <property type="entry name" value="MFS"/>
    <property type="match status" value="1"/>
</dbReference>
<keyword evidence="9" id="KW-0614">Plasmid</keyword>
<dbReference type="EMBL" id="CP047292">
    <property type="protein sequence ID" value="QUS37286.1"/>
    <property type="molecule type" value="Genomic_DNA"/>
</dbReference>
<dbReference type="CDD" id="cd17502">
    <property type="entry name" value="MFS_Azr1_MDR_like"/>
    <property type="match status" value="1"/>
</dbReference>
<dbReference type="GO" id="GO:0022857">
    <property type="term" value="F:transmembrane transporter activity"/>
    <property type="evidence" value="ECO:0007669"/>
    <property type="project" value="InterPro"/>
</dbReference>
<dbReference type="KEGG" id="fap:GR316_12965"/>
<geneLocation type="plasmid" evidence="9 10">
    <name>unnamed3</name>
</geneLocation>
<evidence type="ECO:0000256" key="5">
    <source>
        <dbReference type="ARBA" id="ARBA00022989"/>
    </source>
</evidence>
<feature type="transmembrane region" description="Helical" evidence="7">
    <location>
        <begin position="70"/>
        <end position="89"/>
    </location>
</feature>
<keyword evidence="6 7" id="KW-0472">Membrane</keyword>
<dbReference type="GO" id="GO:0005886">
    <property type="term" value="C:plasma membrane"/>
    <property type="evidence" value="ECO:0007669"/>
    <property type="project" value="UniProtKB-SubCell"/>
</dbReference>
<keyword evidence="5 7" id="KW-1133">Transmembrane helix</keyword>
<dbReference type="FunFam" id="1.20.1720.10:FF:000004">
    <property type="entry name" value="EmrB/QacA family drug resistance transporter"/>
    <property type="match status" value="1"/>
</dbReference>
<feature type="transmembrane region" description="Helical" evidence="7">
    <location>
        <begin position="35"/>
        <end position="58"/>
    </location>
</feature>
<evidence type="ECO:0000256" key="2">
    <source>
        <dbReference type="ARBA" id="ARBA00022448"/>
    </source>
</evidence>
<evidence type="ECO:0000313" key="10">
    <source>
        <dbReference type="Proteomes" id="UP000679284"/>
    </source>
</evidence>
<dbReference type="Gene3D" id="1.20.1250.20">
    <property type="entry name" value="MFS general substrate transporter like domains"/>
    <property type="match status" value="1"/>
</dbReference>
<feature type="transmembrane region" description="Helical" evidence="7">
    <location>
        <begin position="126"/>
        <end position="147"/>
    </location>
</feature>
<feature type="transmembrane region" description="Helical" evidence="7">
    <location>
        <begin position="245"/>
        <end position="268"/>
    </location>
</feature>
<dbReference type="PANTHER" id="PTHR23501:SF197">
    <property type="entry name" value="COMD"/>
    <property type="match status" value="1"/>
</dbReference>
<keyword evidence="2" id="KW-0813">Transport</keyword>
<keyword evidence="10" id="KW-1185">Reference proteome</keyword>
<keyword evidence="3" id="KW-1003">Cell membrane</keyword>
<evidence type="ECO:0000256" key="1">
    <source>
        <dbReference type="ARBA" id="ARBA00004651"/>
    </source>
</evidence>
<dbReference type="Proteomes" id="UP000679284">
    <property type="component" value="Plasmid unnamed3"/>
</dbReference>
<feature type="transmembrane region" description="Helical" evidence="7">
    <location>
        <begin position="325"/>
        <end position="344"/>
    </location>
</feature>
<feature type="transmembrane region" description="Helical" evidence="7">
    <location>
        <begin position="356"/>
        <end position="375"/>
    </location>
</feature>
<evidence type="ECO:0000256" key="3">
    <source>
        <dbReference type="ARBA" id="ARBA00022475"/>
    </source>
</evidence>
<organism evidence="9 10">
    <name type="scientific">Falsirhodobacter algicola</name>
    <dbReference type="NCBI Taxonomy" id="2692330"/>
    <lineage>
        <taxon>Bacteria</taxon>
        <taxon>Pseudomonadati</taxon>
        <taxon>Pseudomonadota</taxon>
        <taxon>Alphaproteobacteria</taxon>
        <taxon>Rhodobacterales</taxon>
        <taxon>Paracoccaceae</taxon>
        <taxon>Falsirhodobacter</taxon>
    </lineage>
</organism>
<protein>
    <submittedName>
        <fullName evidence="9">MFS transporter</fullName>
    </submittedName>
</protein>
<dbReference type="InterPro" id="IPR011701">
    <property type="entry name" value="MFS"/>
</dbReference>
<dbReference type="PANTHER" id="PTHR23501">
    <property type="entry name" value="MAJOR FACILITATOR SUPERFAMILY"/>
    <property type="match status" value="1"/>
</dbReference>
<name>A0A8J8SMF6_9RHOB</name>
<evidence type="ECO:0000256" key="4">
    <source>
        <dbReference type="ARBA" id="ARBA00022692"/>
    </source>
</evidence>
<feature type="transmembrane region" description="Helical" evidence="7">
    <location>
        <begin position="101"/>
        <end position="120"/>
    </location>
</feature>
<feature type="transmembrane region" description="Helical" evidence="7">
    <location>
        <begin position="187"/>
        <end position="208"/>
    </location>
</feature>
<feature type="transmembrane region" description="Helical" evidence="7">
    <location>
        <begin position="288"/>
        <end position="313"/>
    </location>
</feature>
<feature type="transmembrane region" description="Helical" evidence="7">
    <location>
        <begin position="220"/>
        <end position="239"/>
    </location>
</feature>
<dbReference type="SUPFAM" id="SSF103473">
    <property type="entry name" value="MFS general substrate transporter"/>
    <property type="match status" value="1"/>
</dbReference>
<dbReference type="Gene3D" id="1.20.1720.10">
    <property type="entry name" value="Multidrug resistance protein D"/>
    <property type="match status" value="1"/>
</dbReference>
<accession>A0A8J8SMF6</accession>
<reference evidence="9" key="1">
    <citation type="submission" date="2020-01" db="EMBL/GenBank/DDBJ databases">
        <authorList>
            <person name="Yang Y."/>
            <person name="Kwon Y.M."/>
        </authorList>
    </citation>
    <scope>NUCLEOTIDE SEQUENCE</scope>
    <source>
        <strain evidence="9">PG104</strain>
        <plasmid evidence="9">unnamed3</plasmid>
    </source>
</reference>
<dbReference type="InterPro" id="IPR036259">
    <property type="entry name" value="MFS_trans_sf"/>
</dbReference>
<evidence type="ECO:0000259" key="8">
    <source>
        <dbReference type="PROSITE" id="PS50850"/>
    </source>
</evidence>
<keyword evidence="4 7" id="KW-0812">Transmembrane</keyword>
<feature type="transmembrane region" description="Helical" evidence="7">
    <location>
        <begin position="381"/>
        <end position="402"/>
    </location>
</feature>
<evidence type="ECO:0000256" key="6">
    <source>
        <dbReference type="ARBA" id="ARBA00023136"/>
    </source>
</evidence>
<proteinExistence type="predicted"/>